<organism evidence="1 2">
    <name type="scientific">Anaerotruncus colihominis</name>
    <dbReference type="NCBI Taxonomy" id="169435"/>
    <lineage>
        <taxon>Bacteria</taxon>
        <taxon>Bacillati</taxon>
        <taxon>Bacillota</taxon>
        <taxon>Clostridia</taxon>
        <taxon>Eubacteriales</taxon>
        <taxon>Oscillospiraceae</taxon>
        <taxon>Anaerotruncus</taxon>
    </lineage>
</organism>
<dbReference type="RefSeq" id="WP_006875534.1">
    <property type="nucleotide sequence ID" value="NZ_CABIWA010000015.1"/>
</dbReference>
<protein>
    <submittedName>
        <fullName evidence="1">Uncharacterized protein</fullName>
    </submittedName>
</protein>
<dbReference type="AlphaFoldDB" id="A0A174UAG5"/>
<name>A0A174UAG5_9FIRM</name>
<dbReference type="Proteomes" id="UP000095765">
    <property type="component" value="Unassembled WGS sequence"/>
</dbReference>
<evidence type="ECO:0000313" key="1">
    <source>
        <dbReference type="EMBL" id="CUQ17028.1"/>
    </source>
</evidence>
<dbReference type="EMBL" id="CZBE01000032">
    <property type="protein sequence ID" value="CUQ17028.1"/>
    <property type="molecule type" value="Genomic_DNA"/>
</dbReference>
<dbReference type="GeneID" id="78846200"/>
<evidence type="ECO:0000313" key="2">
    <source>
        <dbReference type="Proteomes" id="UP000095765"/>
    </source>
</evidence>
<proteinExistence type="predicted"/>
<accession>A0A174UAG5</accession>
<gene>
    <name evidence="1" type="ORF">ERS852551_03406</name>
</gene>
<sequence length="42" mass="4848">MMEYTIEWVRGHVEVFDRTGAFLFSADTEQEALADLRELEAA</sequence>
<reference evidence="1 2" key="1">
    <citation type="submission" date="2015-09" db="EMBL/GenBank/DDBJ databases">
        <authorList>
            <consortium name="Pathogen Informatics"/>
        </authorList>
    </citation>
    <scope>NUCLEOTIDE SEQUENCE [LARGE SCALE GENOMIC DNA]</scope>
    <source>
        <strain evidence="1 2">2789STDY5834939</strain>
    </source>
</reference>